<sequence>MKDKEVKASTPCKEEPETQSEVQAPEESTRKDHSNATTDSESEPEYVLVTDGDDGERIELPADPADNTLGFATLSHAFPGAHGLKFRTATGALRALLVDPSCSKFLPPPGGWADKLFYVIYQYSPAGSICSSRSAGKHSVGLRTVGQLIDHEDLRGDQSTKRRKMMEESDSSDTEIGRGSTVAGQNTYKLKRVEVPGTAPGRSEEHRRCTDLIVLGLPYRTTLDQFKDYFEQFGNVVACELKRDDYGNSKGFGFVHMDTYDAQLRVLTKPTHVIDGRKCQVRFPSSKAKDAVNMMNCKLFVGRVSEKATPEDLRNFFSLEAQKIHTDASVVDVFIPKPFRSFAFVTLSHPGVAKELIEIGDFVMDGVSINVLTATPKDPVDTSPVSPRYSSGSESSFRGPKGPSTSKTQYTQEPSEAYYPTPTPGKVGGSVSRNRFSSENRFSPGYMQLTQQRTTVNTTPSVPPSSNRTLPPIPMPSLPLNNSISYGSSQTLASEIDALNLNNPGVVNAAWQAFWSTVRQGKEGPHGKGGQPSS</sequence>
<dbReference type="GO" id="GO:0008380">
    <property type="term" value="P:RNA splicing"/>
    <property type="evidence" value="ECO:0007669"/>
    <property type="project" value="UniProtKB-KW"/>
</dbReference>
<dbReference type="InterPro" id="IPR035979">
    <property type="entry name" value="RBD_domain_sf"/>
</dbReference>
<dbReference type="InterPro" id="IPR000504">
    <property type="entry name" value="RRM_dom"/>
</dbReference>
<reference evidence="11 12" key="1">
    <citation type="journal article" date="2015" name="Genome Biol.">
        <title>Comparative genomics of Steinernema reveals deeply conserved gene regulatory networks.</title>
        <authorList>
            <person name="Dillman A.R."/>
            <person name="Macchietto M."/>
            <person name="Porter C.F."/>
            <person name="Rogers A."/>
            <person name="Williams B."/>
            <person name="Antoshechkin I."/>
            <person name="Lee M.M."/>
            <person name="Goodwin Z."/>
            <person name="Lu X."/>
            <person name="Lewis E.E."/>
            <person name="Goodrich-Blair H."/>
            <person name="Stock S.P."/>
            <person name="Adams B.J."/>
            <person name="Sternberg P.W."/>
            <person name="Mortazavi A."/>
        </authorList>
    </citation>
    <scope>NUCLEOTIDE SEQUENCE [LARGE SCALE GENOMIC DNA]</scope>
    <source>
        <strain evidence="11 12">ALL</strain>
    </source>
</reference>
<gene>
    <name evidence="11" type="ORF">L596_002970</name>
</gene>
<dbReference type="EMBL" id="AZBU02000001">
    <property type="protein sequence ID" value="TMS35603.1"/>
    <property type="molecule type" value="Genomic_DNA"/>
</dbReference>
<dbReference type="Pfam" id="PF00076">
    <property type="entry name" value="RRM_1"/>
    <property type="match status" value="1"/>
</dbReference>
<evidence type="ECO:0000313" key="11">
    <source>
        <dbReference type="EMBL" id="TMS35603.1"/>
    </source>
</evidence>
<evidence type="ECO:0000259" key="10">
    <source>
        <dbReference type="PROSITE" id="PS50102"/>
    </source>
</evidence>
<feature type="region of interest" description="Disordered" evidence="9">
    <location>
        <begin position="374"/>
        <end position="474"/>
    </location>
</feature>
<keyword evidence="6" id="KW-0508">mRNA splicing</keyword>
<evidence type="ECO:0000256" key="5">
    <source>
        <dbReference type="ARBA" id="ARBA00023163"/>
    </source>
</evidence>
<dbReference type="CDD" id="cd19609">
    <property type="entry name" value="NTD_TDP-43"/>
    <property type="match status" value="1"/>
</dbReference>
<feature type="region of interest" description="Disordered" evidence="9">
    <location>
        <begin position="155"/>
        <end position="181"/>
    </location>
</feature>
<dbReference type="PROSITE" id="PS50102">
    <property type="entry name" value="RRM"/>
    <property type="match status" value="2"/>
</dbReference>
<dbReference type="GO" id="GO:0003723">
    <property type="term" value="F:RNA binding"/>
    <property type="evidence" value="ECO:0007669"/>
    <property type="project" value="UniProtKB-UniRule"/>
</dbReference>
<feature type="domain" description="RRM" evidence="10">
    <location>
        <begin position="210"/>
        <end position="286"/>
    </location>
</feature>
<evidence type="ECO:0000256" key="3">
    <source>
        <dbReference type="ARBA" id="ARBA00022737"/>
    </source>
</evidence>
<dbReference type="GO" id="GO:0000785">
    <property type="term" value="C:chromatin"/>
    <property type="evidence" value="ECO:0007669"/>
    <property type="project" value="TreeGrafter"/>
</dbReference>
<dbReference type="Pfam" id="PF18694">
    <property type="entry name" value="TDP-43_N"/>
    <property type="match status" value="1"/>
</dbReference>
<keyword evidence="8" id="KW-0694">RNA-binding</keyword>
<dbReference type="SUPFAM" id="SSF54928">
    <property type="entry name" value="RNA-binding domain, RBD"/>
    <property type="match status" value="2"/>
</dbReference>
<proteinExistence type="predicted"/>
<feature type="compositionally biased region" description="Polar residues" evidence="9">
    <location>
        <begin position="383"/>
        <end position="396"/>
    </location>
</feature>
<evidence type="ECO:0000256" key="4">
    <source>
        <dbReference type="ARBA" id="ARBA00023015"/>
    </source>
</evidence>
<dbReference type="GO" id="GO:0006397">
    <property type="term" value="P:mRNA processing"/>
    <property type="evidence" value="ECO:0007669"/>
    <property type="project" value="UniProtKB-KW"/>
</dbReference>
<evidence type="ECO:0000313" key="12">
    <source>
        <dbReference type="Proteomes" id="UP000298663"/>
    </source>
</evidence>
<dbReference type="GO" id="GO:0005654">
    <property type="term" value="C:nucleoplasm"/>
    <property type="evidence" value="ECO:0007669"/>
    <property type="project" value="TreeGrafter"/>
</dbReference>
<dbReference type="EMBL" id="CM016762">
    <property type="protein sequence ID" value="TMS35603.1"/>
    <property type="molecule type" value="Genomic_DNA"/>
</dbReference>
<feature type="region of interest" description="Disordered" evidence="9">
    <location>
        <begin position="1"/>
        <end position="46"/>
    </location>
</feature>
<dbReference type="GO" id="GO:0010468">
    <property type="term" value="P:regulation of gene expression"/>
    <property type="evidence" value="ECO:0007669"/>
    <property type="project" value="TreeGrafter"/>
</dbReference>
<dbReference type="AlphaFoldDB" id="A0A4V6I7V7"/>
<evidence type="ECO:0000256" key="2">
    <source>
        <dbReference type="ARBA" id="ARBA00022664"/>
    </source>
</evidence>
<feature type="domain" description="RRM" evidence="10">
    <location>
        <begin position="297"/>
        <end position="376"/>
    </location>
</feature>
<dbReference type="PANTHER" id="PTHR48033">
    <property type="entry name" value="RNA-BINDING (RRM/RBD/RNP MOTIFS) FAMILY PROTEIN"/>
    <property type="match status" value="1"/>
</dbReference>
<feature type="compositionally biased region" description="Basic and acidic residues" evidence="9">
    <location>
        <begin position="1"/>
        <end position="16"/>
    </location>
</feature>
<comment type="subcellular location">
    <subcellularLocation>
        <location evidence="1">Nucleus</location>
    </subcellularLocation>
</comment>
<dbReference type="SMART" id="SM00360">
    <property type="entry name" value="RRM"/>
    <property type="match status" value="2"/>
</dbReference>
<accession>A0A4V6I7V7</accession>
<keyword evidence="3" id="KW-0677">Repeat</keyword>
<dbReference type="InterPro" id="IPR012677">
    <property type="entry name" value="Nucleotide-bd_a/b_plait_sf"/>
</dbReference>
<dbReference type="PANTHER" id="PTHR48033:SF9">
    <property type="entry name" value="TAR DNA-BINDING PROTEIN 43"/>
    <property type="match status" value="1"/>
</dbReference>
<dbReference type="InterPro" id="IPR041105">
    <property type="entry name" value="TDP-43_N"/>
</dbReference>
<keyword evidence="12" id="KW-1185">Reference proteome</keyword>
<protein>
    <recommendedName>
        <fullName evidence="10">RRM domain-containing protein</fullName>
    </recommendedName>
</protein>
<comment type="caution">
    <text evidence="11">The sequence shown here is derived from an EMBL/GenBank/DDBJ whole genome shotgun (WGS) entry which is preliminary data.</text>
</comment>
<dbReference type="Gene3D" id="3.30.70.330">
    <property type="match status" value="2"/>
</dbReference>
<evidence type="ECO:0000256" key="9">
    <source>
        <dbReference type="SAM" id="MobiDB-lite"/>
    </source>
</evidence>
<keyword evidence="7" id="KW-0539">Nucleus</keyword>
<feature type="compositionally biased region" description="Low complexity" evidence="9">
    <location>
        <begin position="430"/>
        <end position="443"/>
    </location>
</feature>
<evidence type="ECO:0000256" key="8">
    <source>
        <dbReference type="PROSITE-ProRule" id="PRU00176"/>
    </source>
</evidence>
<keyword evidence="5" id="KW-0804">Transcription</keyword>
<dbReference type="OrthoDB" id="2020831at2759"/>
<organism evidence="11 12">
    <name type="scientific">Steinernema carpocapsae</name>
    <name type="common">Entomopathogenic nematode</name>
    <dbReference type="NCBI Taxonomy" id="34508"/>
    <lineage>
        <taxon>Eukaryota</taxon>
        <taxon>Metazoa</taxon>
        <taxon>Ecdysozoa</taxon>
        <taxon>Nematoda</taxon>
        <taxon>Chromadorea</taxon>
        <taxon>Rhabditida</taxon>
        <taxon>Tylenchina</taxon>
        <taxon>Panagrolaimomorpha</taxon>
        <taxon>Strongyloidoidea</taxon>
        <taxon>Steinernematidae</taxon>
        <taxon>Steinernema</taxon>
    </lineage>
</organism>
<evidence type="ECO:0000256" key="6">
    <source>
        <dbReference type="ARBA" id="ARBA00023187"/>
    </source>
</evidence>
<keyword evidence="2" id="KW-0507">mRNA processing</keyword>
<dbReference type="STRING" id="34508.A0A4V6I7V7"/>
<name>A0A4V6I7V7_STECR</name>
<reference evidence="11 12" key="2">
    <citation type="journal article" date="2019" name="G3 (Bethesda)">
        <title>Hybrid Assembly of the Genome of the Entomopathogenic Nematode Steinernema carpocapsae Identifies the X-Chromosome.</title>
        <authorList>
            <person name="Serra L."/>
            <person name="Macchietto M."/>
            <person name="Macias-Munoz A."/>
            <person name="McGill C.J."/>
            <person name="Rodriguez I.M."/>
            <person name="Rodriguez B."/>
            <person name="Murad R."/>
            <person name="Mortazavi A."/>
        </authorList>
    </citation>
    <scope>NUCLEOTIDE SEQUENCE [LARGE SCALE GENOMIC DNA]</scope>
    <source>
        <strain evidence="11 12">ALL</strain>
    </source>
</reference>
<evidence type="ECO:0000256" key="7">
    <source>
        <dbReference type="ARBA" id="ARBA00023242"/>
    </source>
</evidence>
<feature type="compositionally biased region" description="Low complexity" evidence="9">
    <location>
        <begin position="453"/>
        <end position="469"/>
    </location>
</feature>
<dbReference type="Proteomes" id="UP000298663">
    <property type="component" value="Chromosome X"/>
</dbReference>
<evidence type="ECO:0000256" key="1">
    <source>
        <dbReference type="ARBA" id="ARBA00004123"/>
    </source>
</evidence>
<keyword evidence="4" id="KW-0805">Transcription regulation</keyword>
<feature type="compositionally biased region" description="Polar residues" evidence="9">
    <location>
        <begin position="403"/>
        <end position="414"/>
    </location>
</feature>